<organism evidence="1">
    <name type="scientific">Arundo donax</name>
    <name type="common">Giant reed</name>
    <name type="synonym">Donax arundinaceus</name>
    <dbReference type="NCBI Taxonomy" id="35708"/>
    <lineage>
        <taxon>Eukaryota</taxon>
        <taxon>Viridiplantae</taxon>
        <taxon>Streptophyta</taxon>
        <taxon>Embryophyta</taxon>
        <taxon>Tracheophyta</taxon>
        <taxon>Spermatophyta</taxon>
        <taxon>Magnoliopsida</taxon>
        <taxon>Liliopsida</taxon>
        <taxon>Poales</taxon>
        <taxon>Poaceae</taxon>
        <taxon>PACMAD clade</taxon>
        <taxon>Arundinoideae</taxon>
        <taxon>Arundineae</taxon>
        <taxon>Arundo</taxon>
    </lineage>
</organism>
<accession>A0A0A9GPQ2</accession>
<proteinExistence type="predicted"/>
<evidence type="ECO:0000313" key="1">
    <source>
        <dbReference type="EMBL" id="JAE25409.1"/>
    </source>
</evidence>
<sequence>MTNRAYKNLAVKYLEKTGLYHSNTQFKKRINLL</sequence>
<protein>
    <submittedName>
        <fullName evidence="1">Uncharacterized protein</fullName>
    </submittedName>
</protein>
<reference evidence="1" key="2">
    <citation type="journal article" date="2015" name="Data Brief">
        <title>Shoot transcriptome of the giant reed, Arundo donax.</title>
        <authorList>
            <person name="Barrero R.A."/>
            <person name="Guerrero F.D."/>
            <person name="Moolhuijzen P."/>
            <person name="Goolsby J.A."/>
            <person name="Tidwell J."/>
            <person name="Bellgard S.E."/>
            <person name="Bellgard M.I."/>
        </authorList>
    </citation>
    <scope>NUCLEOTIDE SEQUENCE</scope>
    <source>
        <tissue evidence="1">Shoot tissue taken approximately 20 cm above the soil surface</tissue>
    </source>
</reference>
<dbReference type="EMBL" id="GBRH01172487">
    <property type="protein sequence ID" value="JAE25409.1"/>
    <property type="molecule type" value="Transcribed_RNA"/>
</dbReference>
<reference evidence="1" key="1">
    <citation type="submission" date="2014-09" db="EMBL/GenBank/DDBJ databases">
        <authorList>
            <person name="Magalhaes I.L.F."/>
            <person name="Oliveira U."/>
            <person name="Santos F.R."/>
            <person name="Vidigal T.H.D.A."/>
            <person name="Brescovit A.D."/>
            <person name="Santos A.J."/>
        </authorList>
    </citation>
    <scope>NUCLEOTIDE SEQUENCE</scope>
    <source>
        <tissue evidence="1">Shoot tissue taken approximately 20 cm above the soil surface</tissue>
    </source>
</reference>
<name>A0A0A9GPQ2_ARUDO</name>
<dbReference type="AlphaFoldDB" id="A0A0A9GPQ2"/>